<dbReference type="InterPro" id="IPR036641">
    <property type="entry name" value="HPT_dom_sf"/>
</dbReference>
<feature type="modified residue" description="4-aspartylphosphate" evidence="2">
    <location>
        <position position="51"/>
    </location>
</feature>
<dbReference type="Proteomes" id="UP000830835">
    <property type="component" value="Unassembled WGS sequence"/>
</dbReference>
<feature type="domain" description="Response regulatory" evidence="5">
    <location>
        <begin position="503"/>
        <end position="619"/>
    </location>
</feature>
<dbReference type="Gene3D" id="1.20.120.160">
    <property type="entry name" value="HPT domain"/>
    <property type="match status" value="1"/>
</dbReference>
<dbReference type="InterPro" id="IPR036388">
    <property type="entry name" value="WH-like_DNA-bd_sf"/>
</dbReference>
<name>A0ABT0C8K4_THEVL</name>
<dbReference type="PROSITE" id="PS51755">
    <property type="entry name" value="OMPR_PHOB"/>
    <property type="match status" value="1"/>
</dbReference>
<evidence type="ECO:0000256" key="4">
    <source>
        <dbReference type="SAM" id="MobiDB-lite"/>
    </source>
</evidence>
<evidence type="ECO:0000313" key="8">
    <source>
        <dbReference type="Proteomes" id="UP000830835"/>
    </source>
</evidence>
<keyword evidence="8" id="KW-1185">Reference proteome</keyword>
<dbReference type="EMBL" id="JAFIRA010000006">
    <property type="protein sequence ID" value="MCJ2542122.1"/>
    <property type="molecule type" value="Genomic_DNA"/>
</dbReference>
<evidence type="ECO:0000259" key="5">
    <source>
        <dbReference type="PROSITE" id="PS50110"/>
    </source>
</evidence>
<protein>
    <submittedName>
        <fullName evidence="7">Response regulator</fullName>
    </submittedName>
</protein>
<dbReference type="Gene3D" id="6.10.250.690">
    <property type="match status" value="1"/>
</dbReference>
<dbReference type="Pfam" id="PF01627">
    <property type="entry name" value="Hpt"/>
    <property type="match status" value="1"/>
</dbReference>
<keyword evidence="2" id="KW-0597">Phosphoprotein</keyword>
<keyword evidence="1 3" id="KW-0238">DNA-binding</keyword>
<evidence type="ECO:0000313" key="7">
    <source>
        <dbReference type="EMBL" id="MCJ2542122.1"/>
    </source>
</evidence>
<feature type="modified residue" description="4-aspartylphosphate" evidence="2">
    <location>
        <position position="552"/>
    </location>
</feature>
<evidence type="ECO:0000259" key="6">
    <source>
        <dbReference type="PROSITE" id="PS51755"/>
    </source>
</evidence>
<feature type="DNA-binding region" description="OmpR/PhoB-type" evidence="3">
    <location>
        <begin position="124"/>
        <end position="222"/>
    </location>
</feature>
<organism evidence="7 8">
    <name type="scientific">Thermostichus vulcanus str. 'Rupite'</name>
    <dbReference type="NCBI Taxonomy" id="2813851"/>
    <lineage>
        <taxon>Bacteria</taxon>
        <taxon>Bacillati</taxon>
        <taxon>Cyanobacteriota</taxon>
        <taxon>Cyanophyceae</taxon>
        <taxon>Thermostichales</taxon>
        <taxon>Thermostichaceae</taxon>
        <taxon>Thermostichus</taxon>
    </lineage>
</organism>
<evidence type="ECO:0000256" key="3">
    <source>
        <dbReference type="PROSITE-ProRule" id="PRU01091"/>
    </source>
</evidence>
<reference evidence="7" key="1">
    <citation type="submission" date="2021-02" db="EMBL/GenBank/DDBJ databases">
        <title>The CRISPR/cas machinery reduction and long-range gene transfer in the hot spring cyanobacterium Synechococcus.</title>
        <authorList>
            <person name="Dvorak P."/>
            <person name="Jahodarova E."/>
            <person name="Hasler P."/>
            <person name="Poulickova A."/>
        </authorList>
    </citation>
    <scope>NUCLEOTIDE SEQUENCE</scope>
    <source>
        <strain evidence="7">Rupite</strain>
    </source>
</reference>
<dbReference type="InterPro" id="IPR001789">
    <property type="entry name" value="Sig_transdc_resp-reg_receiver"/>
</dbReference>
<dbReference type="CDD" id="cd00383">
    <property type="entry name" value="trans_reg_C"/>
    <property type="match status" value="1"/>
</dbReference>
<dbReference type="Pfam" id="PF00486">
    <property type="entry name" value="Trans_reg_C"/>
    <property type="match status" value="1"/>
</dbReference>
<sequence>MKLLLVEDEASLATAIVEALSADYYVVDIARDGQEAQDYLEVYPYDLLMLDVGLPDQNGIDLCRDLRTQGYTQPILLLTAHNHSETKVEGLDAGADDYLVKPFEMTELAARIRALLRRGQIAQQPILSWGELRLDPSSCEVSFADLPLHLTPKEYALLELFLRNPQRVFSQSAILDHLWTYEDPPGTDTVRAHVKGLRHKLKSAAAPDIIETVYGLGYRLKAPPEDLTTPAESNPSHPEPEEQPNQSSKQQRTQQALAKTWQRYRTQHWQRLNTLEDLVSQLSGEISQNPELEITRHEAEGEAHKLAGSLGTFGFSQGSELARQIEEQLHKKPLSGSQLKHLRKTITALRQAFESFDATHANLPVIAAYWSKATSSPFQSLATEHGFKIRPIPNLDALNHPQDFTPSPSAWIIDLDEIPEMDPIINLIHFKQPHISYPPTSLILLTERTDLTTRVETSRLGKHILLQKPLSFNEILITLKTQLDRQTTTNSKDSALKSLKRAKILVVDDDESMLSALEELLDPWGLEVYTLSEPKDFLKQLNYLNPELLILDIEMPKFSGIELCQVVRNDPDWSWIPVLFLTAHTDSQIVEQVFSVGGDDFVSKPIVGPELITRVFNRLERTELLRRVWQKNLPKA</sequence>
<dbReference type="InterPro" id="IPR008207">
    <property type="entry name" value="Sig_transdc_His_kin_Hpt_dom"/>
</dbReference>
<feature type="region of interest" description="Disordered" evidence="4">
    <location>
        <begin position="221"/>
        <end position="259"/>
    </location>
</feature>
<dbReference type="SUPFAM" id="SSF47226">
    <property type="entry name" value="Histidine-containing phosphotransfer domain, HPT domain"/>
    <property type="match status" value="1"/>
</dbReference>
<dbReference type="PANTHER" id="PTHR48111:SF15">
    <property type="entry name" value="OMPR SUBFAMILY"/>
    <property type="match status" value="1"/>
</dbReference>
<accession>A0ABT0C8K4</accession>
<dbReference type="InterPro" id="IPR039420">
    <property type="entry name" value="WalR-like"/>
</dbReference>
<dbReference type="SMART" id="SM00448">
    <property type="entry name" value="REC"/>
    <property type="match status" value="2"/>
</dbReference>
<dbReference type="Pfam" id="PF00072">
    <property type="entry name" value="Response_reg"/>
    <property type="match status" value="2"/>
</dbReference>
<dbReference type="PROSITE" id="PS50110">
    <property type="entry name" value="RESPONSE_REGULATORY"/>
    <property type="match status" value="2"/>
</dbReference>
<proteinExistence type="predicted"/>
<dbReference type="CDD" id="cd00156">
    <property type="entry name" value="REC"/>
    <property type="match status" value="1"/>
</dbReference>
<comment type="caution">
    <text evidence="7">The sequence shown here is derived from an EMBL/GenBank/DDBJ whole genome shotgun (WGS) entry which is preliminary data.</text>
</comment>
<dbReference type="InterPro" id="IPR001867">
    <property type="entry name" value="OmpR/PhoB-type_DNA-bd"/>
</dbReference>
<dbReference type="Gene3D" id="1.10.10.10">
    <property type="entry name" value="Winged helix-like DNA-binding domain superfamily/Winged helix DNA-binding domain"/>
    <property type="match status" value="1"/>
</dbReference>
<dbReference type="SMART" id="SM00862">
    <property type="entry name" value="Trans_reg_C"/>
    <property type="match status" value="1"/>
</dbReference>
<dbReference type="Gene3D" id="3.40.50.2300">
    <property type="match status" value="2"/>
</dbReference>
<feature type="compositionally biased region" description="Polar residues" evidence="4">
    <location>
        <begin position="243"/>
        <end position="259"/>
    </location>
</feature>
<dbReference type="RefSeq" id="WP_244349349.1">
    <property type="nucleotide sequence ID" value="NZ_JAFIRA010000006.1"/>
</dbReference>
<gene>
    <name evidence="7" type="ORF">JX360_04235</name>
</gene>
<dbReference type="CDD" id="cd17624">
    <property type="entry name" value="REC_OmpR_PmrA-like"/>
    <property type="match status" value="1"/>
</dbReference>
<evidence type="ECO:0000256" key="2">
    <source>
        <dbReference type="PROSITE-ProRule" id="PRU00169"/>
    </source>
</evidence>
<evidence type="ECO:0000256" key="1">
    <source>
        <dbReference type="ARBA" id="ARBA00023125"/>
    </source>
</evidence>
<dbReference type="PANTHER" id="PTHR48111">
    <property type="entry name" value="REGULATOR OF RPOS"/>
    <property type="match status" value="1"/>
</dbReference>
<feature type="domain" description="OmpR/PhoB-type" evidence="6">
    <location>
        <begin position="124"/>
        <end position="222"/>
    </location>
</feature>
<dbReference type="InterPro" id="IPR011006">
    <property type="entry name" value="CheY-like_superfamily"/>
</dbReference>
<feature type="domain" description="Response regulatory" evidence="5">
    <location>
        <begin position="2"/>
        <end position="116"/>
    </location>
</feature>
<dbReference type="SUPFAM" id="SSF52172">
    <property type="entry name" value="CheY-like"/>
    <property type="match status" value="3"/>
</dbReference>